<dbReference type="SUPFAM" id="SSF161098">
    <property type="entry name" value="MetI-like"/>
    <property type="match status" value="1"/>
</dbReference>
<evidence type="ECO:0000256" key="2">
    <source>
        <dbReference type="ARBA" id="ARBA00022448"/>
    </source>
</evidence>
<feature type="transmembrane region" description="Helical" evidence="7">
    <location>
        <begin position="237"/>
        <end position="261"/>
    </location>
</feature>
<feature type="transmembrane region" description="Helical" evidence="7">
    <location>
        <begin position="150"/>
        <end position="169"/>
    </location>
</feature>
<feature type="transmembrane region" description="Helical" evidence="7">
    <location>
        <begin position="12"/>
        <end position="33"/>
    </location>
</feature>
<protein>
    <submittedName>
        <fullName evidence="9">ABC transporter permease</fullName>
    </submittedName>
</protein>
<evidence type="ECO:0000256" key="3">
    <source>
        <dbReference type="ARBA" id="ARBA00022475"/>
    </source>
</evidence>
<dbReference type="InterPro" id="IPR035906">
    <property type="entry name" value="MetI-like_sf"/>
</dbReference>
<proteinExistence type="inferred from homology"/>
<accession>A0ABS8D3F2</accession>
<feature type="transmembrane region" description="Helical" evidence="7">
    <location>
        <begin position="181"/>
        <end position="200"/>
    </location>
</feature>
<evidence type="ECO:0000313" key="10">
    <source>
        <dbReference type="Proteomes" id="UP001165395"/>
    </source>
</evidence>
<keyword evidence="2 7" id="KW-0813">Transport</keyword>
<evidence type="ECO:0000313" key="9">
    <source>
        <dbReference type="EMBL" id="MCB6182722.1"/>
    </source>
</evidence>
<feature type="transmembrane region" description="Helical" evidence="7">
    <location>
        <begin position="281"/>
        <end position="307"/>
    </location>
</feature>
<dbReference type="EMBL" id="JAJBZT010000002">
    <property type="protein sequence ID" value="MCB6182722.1"/>
    <property type="molecule type" value="Genomic_DNA"/>
</dbReference>
<gene>
    <name evidence="9" type="ORF">LIN78_04030</name>
</gene>
<organism evidence="9 10">
    <name type="scientific">Leeia speluncae</name>
    <dbReference type="NCBI Taxonomy" id="2884804"/>
    <lineage>
        <taxon>Bacteria</taxon>
        <taxon>Pseudomonadati</taxon>
        <taxon>Pseudomonadota</taxon>
        <taxon>Betaproteobacteria</taxon>
        <taxon>Neisseriales</taxon>
        <taxon>Leeiaceae</taxon>
        <taxon>Leeia</taxon>
    </lineage>
</organism>
<sequence length="319" mass="34618">MAEVSRFLLVRLLQALLVALLVGCLAFAMLLALPGDIAYRIAAGRYGYDQVSVAAAEHVRLQLGLDEPPLLRLMAWLSQLFRGDLGYSLVTNEPVMHEVVSHLANSLGLAVCGLLAAFVIAMLFGVPAAMSPGGRVDRCLQAWVAMTRAMPAFFLGLLLMLVISVQWGWLPVAGNGSWQHLLLPSLTLGVSVSGALALIVKQTLLSVVQSDYYQFALTKGLSPQRVFIRHGLRNSGVILLSYAAMQLLLLIEGVVVVESLFAWPGLGHALVHAIFWRDVPVVQGVVLVLALGFVVMNSMVDWLCCYLDPRTRHRLGRGA</sequence>
<dbReference type="Pfam" id="PF00528">
    <property type="entry name" value="BPD_transp_1"/>
    <property type="match status" value="1"/>
</dbReference>
<evidence type="ECO:0000256" key="6">
    <source>
        <dbReference type="ARBA" id="ARBA00023136"/>
    </source>
</evidence>
<dbReference type="InterPro" id="IPR045621">
    <property type="entry name" value="BPD_transp_1_N"/>
</dbReference>
<dbReference type="RefSeq" id="WP_227178745.1">
    <property type="nucleotide sequence ID" value="NZ_JAJBZT010000002.1"/>
</dbReference>
<evidence type="ECO:0000256" key="5">
    <source>
        <dbReference type="ARBA" id="ARBA00022989"/>
    </source>
</evidence>
<keyword evidence="4 7" id="KW-0812">Transmembrane</keyword>
<evidence type="ECO:0000256" key="4">
    <source>
        <dbReference type="ARBA" id="ARBA00022692"/>
    </source>
</evidence>
<dbReference type="PROSITE" id="PS51257">
    <property type="entry name" value="PROKAR_LIPOPROTEIN"/>
    <property type="match status" value="1"/>
</dbReference>
<comment type="caution">
    <text evidence="9">The sequence shown here is derived from an EMBL/GenBank/DDBJ whole genome shotgun (WGS) entry which is preliminary data.</text>
</comment>
<comment type="similarity">
    <text evidence="7">Belongs to the binding-protein-dependent transport system permease family.</text>
</comment>
<dbReference type="Pfam" id="PF19300">
    <property type="entry name" value="BPD_transp_1_N"/>
    <property type="match status" value="1"/>
</dbReference>
<dbReference type="PANTHER" id="PTHR43163">
    <property type="entry name" value="DIPEPTIDE TRANSPORT SYSTEM PERMEASE PROTEIN DPPB-RELATED"/>
    <property type="match status" value="1"/>
</dbReference>
<dbReference type="CDD" id="cd06261">
    <property type="entry name" value="TM_PBP2"/>
    <property type="match status" value="1"/>
</dbReference>
<evidence type="ECO:0000256" key="7">
    <source>
        <dbReference type="RuleBase" id="RU363032"/>
    </source>
</evidence>
<evidence type="ECO:0000256" key="1">
    <source>
        <dbReference type="ARBA" id="ARBA00004651"/>
    </source>
</evidence>
<name>A0ABS8D3F2_9NEIS</name>
<feature type="domain" description="ABC transmembrane type-1" evidence="8">
    <location>
        <begin position="103"/>
        <end position="300"/>
    </location>
</feature>
<evidence type="ECO:0000259" key="8">
    <source>
        <dbReference type="PROSITE" id="PS50928"/>
    </source>
</evidence>
<dbReference type="PROSITE" id="PS50928">
    <property type="entry name" value="ABC_TM1"/>
    <property type="match status" value="1"/>
</dbReference>
<keyword evidence="10" id="KW-1185">Reference proteome</keyword>
<reference evidence="9" key="1">
    <citation type="submission" date="2021-10" db="EMBL/GenBank/DDBJ databases">
        <title>The complete genome sequence of Leeia sp. TBRC 13508.</title>
        <authorList>
            <person name="Charoenyingcharoen P."/>
            <person name="Yukphan P."/>
        </authorList>
    </citation>
    <scope>NUCLEOTIDE SEQUENCE</scope>
    <source>
        <strain evidence="9">TBRC 13508</strain>
    </source>
</reference>
<dbReference type="PANTHER" id="PTHR43163:SF6">
    <property type="entry name" value="DIPEPTIDE TRANSPORT SYSTEM PERMEASE PROTEIN DPPB-RELATED"/>
    <property type="match status" value="1"/>
</dbReference>
<comment type="subcellular location">
    <subcellularLocation>
        <location evidence="1 7">Cell membrane</location>
        <topology evidence="1 7">Multi-pass membrane protein</topology>
    </subcellularLocation>
</comment>
<keyword evidence="5 7" id="KW-1133">Transmembrane helix</keyword>
<dbReference type="Proteomes" id="UP001165395">
    <property type="component" value="Unassembled WGS sequence"/>
</dbReference>
<keyword evidence="3" id="KW-1003">Cell membrane</keyword>
<dbReference type="Gene3D" id="1.10.3720.10">
    <property type="entry name" value="MetI-like"/>
    <property type="match status" value="1"/>
</dbReference>
<feature type="transmembrane region" description="Helical" evidence="7">
    <location>
        <begin position="107"/>
        <end position="129"/>
    </location>
</feature>
<dbReference type="InterPro" id="IPR000515">
    <property type="entry name" value="MetI-like"/>
</dbReference>
<keyword evidence="6 7" id="KW-0472">Membrane</keyword>